<organism evidence="7 8">
    <name type="scientific">Methyloligella halotolerans</name>
    <dbReference type="NCBI Taxonomy" id="1177755"/>
    <lineage>
        <taxon>Bacteria</taxon>
        <taxon>Pseudomonadati</taxon>
        <taxon>Pseudomonadota</taxon>
        <taxon>Alphaproteobacteria</taxon>
        <taxon>Hyphomicrobiales</taxon>
        <taxon>Hyphomicrobiaceae</taxon>
        <taxon>Methyloligella</taxon>
    </lineage>
</organism>
<keyword evidence="8" id="KW-1185">Reference proteome</keyword>
<dbReference type="SUPFAM" id="SSF46785">
    <property type="entry name" value="Winged helix' DNA-binding domain"/>
    <property type="match status" value="1"/>
</dbReference>
<evidence type="ECO:0000313" key="8">
    <source>
        <dbReference type="Proteomes" id="UP000095087"/>
    </source>
</evidence>
<proteinExistence type="inferred from homology"/>
<keyword evidence="3" id="KW-0805">Transcription regulation</keyword>
<dbReference type="Gene3D" id="3.40.640.10">
    <property type="entry name" value="Type I PLP-dependent aspartate aminotransferase-like (Major domain)"/>
    <property type="match status" value="1"/>
</dbReference>
<keyword evidence="2" id="KW-0663">Pyridoxal phosphate</keyword>
<gene>
    <name evidence="7" type="ORF">A7A08_02978</name>
</gene>
<evidence type="ECO:0000256" key="2">
    <source>
        <dbReference type="ARBA" id="ARBA00022898"/>
    </source>
</evidence>
<evidence type="ECO:0000313" key="7">
    <source>
        <dbReference type="EMBL" id="ODA66125.1"/>
    </source>
</evidence>
<dbReference type="RefSeq" id="WP_069096118.1">
    <property type="nucleotide sequence ID" value="NZ_MASI01000010.1"/>
</dbReference>
<sequence length="492" mass="54109">MRPTPATLITLLEQEDSHGGLLTLRLQNALRRLIAEGHIPPGDRLPSSRLLAHEAGVSRDTVESAYQQLELEGYLQRRSGSGTFAAETDHAFPLHKMDRKRANTPITASALSARGREVARSGGVQDHNDAHPFVILPDVEQFPSAIWRSLTNRVLSDISPRLLYADAQGLPELRSEIARYLATHRGVTCRPEQILILNSSQQALGLIATLLLEPGDTLAFENPGFHGARLGFEGAGLRFAPVPVDRDGLRTDRLTERAAGAKAVYVTPSHQYPTGATLSLERRLALIHWANENGSWIIEDDYDSEFRYDSRPISAIQGLDPSGRVLYLGTFSKVLFPSLRIAYLVLPESLMPAFVAARSLIDGHTATLPQAVLSRFMSEGHFTAHIRRMRDLYRGRRDAFLTAFEKHLAPYAQAQHPAGGLHIAAYLRNGLDEAETVKAAAAEKIELPTLGRLYFGRTGARKSGWLLGFAALSPHRAEAAMRRLARALKALG</sequence>
<dbReference type="AlphaFoldDB" id="A0A1E2RVG8"/>
<evidence type="ECO:0000256" key="4">
    <source>
        <dbReference type="ARBA" id="ARBA00023125"/>
    </source>
</evidence>
<dbReference type="OrthoDB" id="9808770at2"/>
<reference evidence="7 8" key="1">
    <citation type="submission" date="2016-07" db="EMBL/GenBank/DDBJ databases">
        <title>Draft genome sequence of Methyloligella halotolerans C2T (VKM B-2706T=CCUG 61687T=DSM 25045T), a halotolerant polyhydroxybutyrate accumulating methylotroph.</title>
        <authorList>
            <person name="Vasilenko O.V."/>
            <person name="Doronina N.V."/>
            <person name="Poroshina M.N."/>
            <person name="Tarlachkov S.V."/>
            <person name="Trotsenko Y.A."/>
        </authorList>
    </citation>
    <scope>NUCLEOTIDE SEQUENCE [LARGE SCALE GENOMIC DNA]</scope>
    <source>
        <strain evidence="7 8">VKM B-2706</strain>
    </source>
</reference>
<dbReference type="SUPFAM" id="SSF53383">
    <property type="entry name" value="PLP-dependent transferases"/>
    <property type="match status" value="1"/>
</dbReference>
<dbReference type="GO" id="GO:0030170">
    <property type="term" value="F:pyridoxal phosphate binding"/>
    <property type="evidence" value="ECO:0007669"/>
    <property type="project" value="InterPro"/>
</dbReference>
<comment type="caution">
    <text evidence="7">The sequence shown here is derived from an EMBL/GenBank/DDBJ whole genome shotgun (WGS) entry which is preliminary data.</text>
</comment>
<protein>
    <submittedName>
        <fullName evidence="7">HTH-type transcriptional regulatory protein GabR</fullName>
    </submittedName>
</protein>
<evidence type="ECO:0000256" key="3">
    <source>
        <dbReference type="ARBA" id="ARBA00023015"/>
    </source>
</evidence>
<dbReference type="PROSITE" id="PS50949">
    <property type="entry name" value="HTH_GNTR"/>
    <property type="match status" value="1"/>
</dbReference>
<dbReference type="SMART" id="SM00345">
    <property type="entry name" value="HTH_GNTR"/>
    <property type="match status" value="1"/>
</dbReference>
<dbReference type="InterPro" id="IPR036390">
    <property type="entry name" value="WH_DNA-bd_sf"/>
</dbReference>
<dbReference type="InterPro" id="IPR004839">
    <property type="entry name" value="Aminotransferase_I/II_large"/>
</dbReference>
<name>A0A1E2RVG8_9HYPH</name>
<keyword evidence="5" id="KW-0804">Transcription</keyword>
<dbReference type="InterPro" id="IPR036388">
    <property type="entry name" value="WH-like_DNA-bd_sf"/>
</dbReference>
<dbReference type="InterPro" id="IPR015421">
    <property type="entry name" value="PyrdxlP-dep_Trfase_major"/>
</dbReference>
<accession>A0A1E2RVG8</accession>
<comment type="similarity">
    <text evidence="1">In the C-terminal section; belongs to the class-I pyridoxal-phosphate-dependent aminotransferase family.</text>
</comment>
<dbReference type="STRING" id="1177755.A7A08_02978"/>
<dbReference type="Pfam" id="PF00392">
    <property type="entry name" value="GntR"/>
    <property type="match status" value="1"/>
</dbReference>
<dbReference type="Proteomes" id="UP000095087">
    <property type="component" value="Unassembled WGS sequence"/>
</dbReference>
<dbReference type="PANTHER" id="PTHR46577">
    <property type="entry name" value="HTH-TYPE TRANSCRIPTIONAL REGULATORY PROTEIN GABR"/>
    <property type="match status" value="1"/>
</dbReference>
<keyword evidence="4" id="KW-0238">DNA-binding</keyword>
<dbReference type="GO" id="GO:0003677">
    <property type="term" value="F:DNA binding"/>
    <property type="evidence" value="ECO:0007669"/>
    <property type="project" value="UniProtKB-KW"/>
</dbReference>
<feature type="domain" description="HTH gntR-type" evidence="6">
    <location>
        <begin position="20"/>
        <end position="88"/>
    </location>
</feature>
<evidence type="ECO:0000256" key="1">
    <source>
        <dbReference type="ARBA" id="ARBA00005384"/>
    </source>
</evidence>
<dbReference type="CDD" id="cd00609">
    <property type="entry name" value="AAT_like"/>
    <property type="match status" value="1"/>
</dbReference>
<dbReference type="InterPro" id="IPR051446">
    <property type="entry name" value="HTH_trans_reg/aminotransferase"/>
</dbReference>
<dbReference type="GO" id="GO:0003700">
    <property type="term" value="F:DNA-binding transcription factor activity"/>
    <property type="evidence" value="ECO:0007669"/>
    <property type="project" value="InterPro"/>
</dbReference>
<dbReference type="PANTHER" id="PTHR46577:SF1">
    <property type="entry name" value="HTH-TYPE TRANSCRIPTIONAL REGULATORY PROTEIN GABR"/>
    <property type="match status" value="1"/>
</dbReference>
<dbReference type="InterPro" id="IPR000524">
    <property type="entry name" value="Tscrpt_reg_HTH_GntR"/>
</dbReference>
<dbReference type="PRINTS" id="PR00035">
    <property type="entry name" value="HTHGNTR"/>
</dbReference>
<dbReference type="CDD" id="cd07377">
    <property type="entry name" value="WHTH_GntR"/>
    <property type="match status" value="1"/>
</dbReference>
<dbReference type="Pfam" id="PF00155">
    <property type="entry name" value="Aminotran_1_2"/>
    <property type="match status" value="1"/>
</dbReference>
<evidence type="ECO:0000256" key="5">
    <source>
        <dbReference type="ARBA" id="ARBA00023163"/>
    </source>
</evidence>
<dbReference type="InterPro" id="IPR015424">
    <property type="entry name" value="PyrdxlP-dep_Trfase"/>
</dbReference>
<evidence type="ECO:0000259" key="6">
    <source>
        <dbReference type="PROSITE" id="PS50949"/>
    </source>
</evidence>
<dbReference type="EMBL" id="MASI01000010">
    <property type="protein sequence ID" value="ODA66125.1"/>
    <property type="molecule type" value="Genomic_DNA"/>
</dbReference>
<dbReference type="Gene3D" id="1.10.10.10">
    <property type="entry name" value="Winged helix-like DNA-binding domain superfamily/Winged helix DNA-binding domain"/>
    <property type="match status" value="1"/>
</dbReference>